<name>A0A0P9CJG6_9BACL</name>
<reference evidence="1 2" key="1">
    <citation type="submission" date="2015-09" db="EMBL/GenBank/DDBJ databases">
        <title>Draft genome sequence of Alicyclobacillus ferrooxydans DSM 22381.</title>
        <authorList>
            <person name="Hemp J."/>
        </authorList>
    </citation>
    <scope>NUCLEOTIDE SEQUENCE [LARGE SCALE GENOMIC DNA]</scope>
    <source>
        <strain evidence="1 2">TC-34</strain>
    </source>
</reference>
<dbReference type="SUPFAM" id="SSF53254">
    <property type="entry name" value="Phosphoglycerate mutase-like"/>
    <property type="match status" value="1"/>
</dbReference>
<dbReference type="OrthoDB" id="512570at2"/>
<protein>
    <submittedName>
        <fullName evidence="1">Phosphoglycerate mutase</fullName>
    </submittedName>
</protein>
<proteinExistence type="predicted"/>
<comment type="caution">
    <text evidence="1">The sequence shown here is derived from an EMBL/GenBank/DDBJ whole genome shotgun (WGS) entry which is preliminary data.</text>
</comment>
<dbReference type="GO" id="GO:0005737">
    <property type="term" value="C:cytoplasm"/>
    <property type="evidence" value="ECO:0007669"/>
    <property type="project" value="TreeGrafter"/>
</dbReference>
<dbReference type="PANTHER" id="PTHR48100">
    <property type="entry name" value="BROAD-SPECIFICITY PHOSPHATASE YOR283W-RELATED"/>
    <property type="match status" value="1"/>
</dbReference>
<dbReference type="InterPro" id="IPR029033">
    <property type="entry name" value="His_PPase_superfam"/>
</dbReference>
<evidence type="ECO:0000313" key="2">
    <source>
        <dbReference type="Proteomes" id="UP000050482"/>
    </source>
</evidence>
<dbReference type="STRING" id="471514.AN477_23200"/>
<dbReference type="InterPro" id="IPR050275">
    <property type="entry name" value="PGM_Phosphatase"/>
</dbReference>
<dbReference type="GO" id="GO:0016791">
    <property type="term" value="F:phosphatase activity"/>
    <property type="evidence" value="ECO:0007669"/>
    <property type="project" value="TreeGrafter"/>
</dbReference>
<dbReference type="EMBL" id="LJCO01000108">
    <property type="protein sequence ID" value="KPV38991.1"/>
    <property type="molecule type" value="Genomic_DNA"/>
</dbReference>
<sequence>MKRLYVVRHCSAEGQEPDALLTWEGRKQAERLSDFFKDKKIDSIISSPYVRAITSIEPLAEALSLQVYDDPRLSERVLSSEPLDNWLDCLEQTFMDFKLSYDGGETSAQAMDRATQVVNEVLARDHRNVVLVTHGNLMTLLLRHFDERFGFQEWATLTNPDVYRVTVNESETILERLWK</sequence>
<dbReference type="Pfam" id="PF00300">
    <property type="entry name" value="His_Phos_1"/>
    <property type="match status" value="1"/>
</dbReference>
<dbReference type="CDD" id="cd07067">
    <property type="entry name" value="HP_PGM_like"/>
    <property type="match status" value="1"/>
</dbReference>
<dbReference type="Gene3D" id="3.40.50.1240">
    <property type="entry name" value="Phosphoglycerate mutase-like"/>
    <property type="match status" value="1"/>
</dbReference>
<dbReference type="AlphaFoldDB" id="A0A0P9CJG6"/>
<gene>
    <name evidence="1" type="ORF">AN477_23200</name>
</gene>
<organism evidence="1 2">
    <name type="scientific">Alicyclobacillus ferrooxydans</name>
    <dbReference type="NCBI Taxonomy" id="471514"/>
    <lineage>
        <taxon>Bacteria</taxon>
        <taxon>Bacillati</taxon>
        <taxon>Bacillota</taxon>
        <taxon>Bacilli</taxon>
        <taxon>Bacillales</taxon>
        <taxon>Alicyclobacillaceae</taxon>
        <taxon>Alicyclobacillus</taxon>
    </lineage>
</organism>
<dbReference type="SMART" id="SM00855">
    <property type="entry name" value="PGAM"/>
    <property type="match status" value="1"/>
</dbReference>
<dbReference type="RefSeq" id="WP_054971611.1">
    <property type="nucleotide sequence ID" value="NZ_LJCO01000108.1"/>
</dbReference>
<dbReference type="InterPro" id="IPR013078">
    <property type="entry name" value="His_Pase_superF_clade-1"/>
</dbReference>
<dbReference type="PANTHER" id="PTHR48100:SF1">
    <property type="entry name" value="HISTIDINE PHOSPHATASE FAMILY PROTEIN-RELATED"/>
    <property type="match status" value="1"/>
</dbReference>
<evidence type="ECO:0000313" key="1">
    <source>
        <dbReference type="EMBL" id="KPV38991.1"/>
    </source>
</evidence>
<dbReference type="Proteomes" id="UP000050482">
    <property type="component" value="Unassembled WGS sequence"/>
</dbReference>
<dbReference type="PATRIC" id="fig|471514.4.peg.2292"/>
<keyword evidence="2" id="KW-1185">Reference proteome</keyword>
<accession>A0A0P9CJG6</accession>